<keyword evidence="4" id="KW-1185">Reference proteome</keyword>
<feature type="transmembrane region" description="Helical" evidence="2">
    <location>
        <begin position="73"/>
        <end position="93"/>
    </location>
</feature>
<dbReference type="InterPro" id="IPR046368">
    <property type="entry name" value="Tag1"/>
</dbReference>
<keyword evidence="2" id="KW-0812">Transmembrane</keyword>
<evidence type="ECO:0000313" key="3">
    <source>
        <dbReference type="EMBL" id="TPX11498.1"/>
    </source>
</evidence>
<dbReference type="GeneID" id="41975156"/>
<evidence type="ECO:0000256" key="1">
    <source>
        <dbReference type="SAM" id="MobiDB-lite"/>
    </source>
</evidence>
<dbReference type="EMBL" id="SKBQ01000048">
    <property type="protein sequence ID" value="TPX11498.1"/>
    <property type="molecule type" value="Genomic_DNA"/>
</dbReference>
<dbReference type="RefSeq" id="XP_030993209.1">
    <property type="nucleotide sequence ID" value="XM_031142483.1"/>
</dbReference>
<name>A0A507B3L9_9PEZI</name>
<evidence type="ECO:0000256" key="2">
    <source>
        <dbReference type="SAM" id="Phobius"/>
    </source>
</evidence>
<dbReference type="OrthoDB" id="10039566at2759"/>
<feature type="compositionally biased region" description="Polar residues" evidence="1">
    <location>
        <begin position="33"/>
        <end position="45"/>
    </location>
</feature>
<dbReference type="PANTHER" id="PTHR35895">
    <property type="entry name" value="CHROMOSOME 16, WHOLE GENOME SHOTGUN SEQUENCE"/>
    <property type="match status" value="1"/>
</dbReference>
<keyword evidence="2" id="KW-0472">Membrane</keyword>
<keyword evidence="2" id="KW-1133">Transmembrane helix</keyword>
<proteinExistence type="predicted"/>
<dbReference type="PANTHER" id="PTHR35895:SF2">
    <property type="match status" value="1"/>
</dbReference>
<gene>
    <name evidence="3" type="ORF">E0L32_007709</name>
</gene>
<protein>
    <submittedName>
        <fullName evidence="3">Uncharacterized protein</fullName>
    </submittedName>
</protein>
<accession>A0A507B3L9</accession>
<dbReference type="InterPro" id="IPR022185">
    <property type="entry name" value="DUF3712"/>
</dbReference>
<feature type="compositionally biased region" description="Basic and acidic residues" evidence="1">
    <location>
        <begin position="1"/>
        <end position="19"/>
    </location>
</feature>
<organism evidence="3 4">
    <name type="scientific">Thyridium curvatum</name>
    <dbReference type="NCBI Taxonomy" id="1093900"/>
    <lineage>
        <taxon>Eukaryota</taxon>
        <taxon>Fungi</taxon>
        <taxon>Dikarya</taxon>
        <taxon>Ascomycota</taxon>
        <taxon>Pezizomycotina</taxon>
        <taxon>Sordariomycetes</taxon>
        <taxon>Sordariomycetidae</taxon>
        <taxon>Thyridiales</taxon>
        <taxon>Thyridiaceae</taxon>
        <taxon>Thyridium</taxon>
    </lineage>
</organism>
<sequence length="455" mass="49940">MDSFKDKSRYESGSHRGSTEMRPAVAGEGPSNVRPSQEGSRGDSSSIDHVEKVPATPAKLSKRRRMRNHCARFWPWYLLANIIFLAIFLPLLFTKIIPAIVQGIVNKQELPVFGGAYIAISPTQLNISLDTQLDTPLPATIEQMEVHLYNHDTPNFSPFVNLTFPEIHTNHKTNVSIKDQTATVANHSELVKFFGNVFDNEVVSIGNRANVKVHLGALQMKAHLEKTVEIPALNKLKNFGIIDIQLVLPPLENGTNIKGHVNLPNWGRLALGLGNLTLNIFSHQSDIKLGIIDIPNVNLPHGNNSFSFTGQLDIGYALQNIGPILDSQADPLSRGAISLGTTGNATMMNGEHLRYVEEVLNNRRIFSEMPVITLASQILGGLLTNGNGDGPPLLDVLGDMVGNKTFVEEVLHKFNSTGALTGLNATKSGGKPNHKRRSLPMALNLFKMSMKMRKH</sequence>
<dbReference type="Pfam" id="PF12505">
    <property type="entry name" value="DUF3712"/>
    <property type="match status" value="1"/>
</dbReference>
<feature type="region of interest" description="Disordered" evidence="1">
    <location>
        <begin position="1"/>
        <end position="61"/>
    </location>
</feature>
<dbReference type="InParanoid" id="A0A507B3L9"/>
<dbReference type="STRING" id="1093900.A0A507B3L9"/>
<dbReference type="GO" id="GO:0000329">
    <property type="term" value="C:fungal-type vacuole membrane"/>
    <property type="evidence" value="ECO:0007669"/>
    <property type="project" value="InterPro"/>
</dbReference>
<dbReference type="Proteomes" id="UP000319257">
    <property type="component" value="Unassembled WGS sequence"/>
</dbReference>
<comment type="caution">
    <text evidence="3">The sequence shown here is derived from an EMBL/GenBank/DDBJ whole genome shotgun (WGS) entry which is preliminary data.</text>
</comment>
<dbReference type="AlphaFoldDB" id="A0A507B3L9"/>
<evidence type="ECO:0000313" key="4">
    <source>
        <dbReference type="Proteomes" id="UP000319257"/>
    </source>
</evidence>
<reference evidence="3 4" key="1">
    <citation type="submission" date="2019-06" db="EMBL/GenBank/DDBJ databases">
        <title>Draft genome sequence of the filamentous fungus Phialemoniopsis curvata isolated from diesel fuel.</title>
        <authorList>
            <person name="Varaljay V.A."/>
            <person name="Lyon W.J."/>
            <person name="Crouch A.L."/>
            <person name="Drake C.E."/>
            <person name="Hollomon J.M."/>
            <person name="Nadeau L.J."/>
            <person name="Nunn H.S."/>
            <person name="Stevenson B.S."/>
            <person name="Bojanowski C.L."/>
            <person name="Crookes-Goodson W.J."/>
        </authorList>
    </citation>
    <scope>NUCLEOTIDE SEQUENCE [LARGE SCALE GENOMIC DNA]</scope>
    <source>
        <strain evidence="3 4">D216</strain>
    </source>
</reference>